<dbReference type="Gene3D" id="3.40.630.30">
    <property type="match status" value="1"/>
</dbReference>
<reference evidence="1 2" key="1">
    <citation type="submission" date="2014-12" db="EMBL/GenBank/DDBJ databases">
        <title>Genome assembly of Enhygromyxa salina DSM 15201.</title>
        <authorList>
            <person name="Sharma G."/>
            <person name="Subramanian S."/>
        </authorList>
    </citation>
    <scope>NUCLEOTIDE SEQUENCE [LARGE SCALE GENOMIC DNA]</scope>
    <source>
        <strain evidence="1 2">DSM 15201</strain>
    </source>
</reference>
<comment type="caution">
    <text evidence="1">The sequence shown here is derived from an EMBL/GenBank/DDBJ whole genome shotgun (WGS) entry which is preliminary data.</text>
</comment>
<gene>
    <name evidence="1" type="ORF">DB30_06279</name>
</gene>
<organism evidence="1 2">
    <name type="scientific">Enhygromyxa salina</name>
    <dbReference type="NCBI Taxonomy" id="215803"/>
    <lineage>
        <taxon>Bacteria</taxon>
        <taxon>Pseudomonadati</taxon>
        <taxon>Myxococcota</taxon>
        <taxon>Polyangia</taxon>
        <taxon>Nannocystales</taxon>
        <taxon>Nannocystaceae</taxon>
        <taxon>Enhygromyxa</taxon>
    </lineage>
</organism>
<dbReference type="Proteomes" id="UP000031599">
    <property type="component" value="Unassembled WGS sequence"/>
</dbReference>
<dbReference type="InterPro" id="IPR016181">
    <property type="entry name" value="Acyl_CoA_acyltransferase"/>
</dbReference>
<evidence type="ECO:0000313" key="2">
    <source>
        <dbReference type="Proteomes" id="UP000031599"/>
    </source>
</evidence>
<dbReference type="AlphaFoldDB" id="A0A0C2CUM6"/>
<sequence length="375" mass="41654">MVDVNDPERGHPRWTIASYVDGDEGRIVSLFERVFAKPMGRSESIQHWRWKFAANPVGPKVIELVWDADQLVGQYAISPRKLRCNGAQQLGALSLDTMTDPDYGRQGIFTASAEACYARLVEAGFTCVYGFPNANSIHGFEKRLSWQVVMPTPVLVKALDVGEFVADKLGRPGLGPLLSAASRQVSRAPSLVDALAARLRGLEPLSVQVFDRFDAWADTLWTRCQAQHGAWVIRDHEFLAWRYDARPESDYLRLRVDGPDGEVAGYVVLAFAEREQGLCAFVMDLLVDLEVPGALASILHGVERHARARGCAFASAMAGPGSRYRQALLRQAYLPLPERLFPQELYFGVRVFGDSDGALLQPHSWQLSWGDIDVL</sequence>
<name>A0A0C2CUM6_9BACT</name>
<dbReference type="EMBL" id="JMCC02000065">
    <property type="protein sequence ID" value="KIG14826.1"/>
    <property type="molecule type" value="Genomic_DNA"/>
</dbReference>
<protein>
    <submittedName>
        <fullName evidence="1">Uncharacterized protein</fullName>
    </submittedName>
</protein>
<evidence type="ECO:0000313" key="1">
    <source>
        <dbReference type="EMBL" id="KIG14826.1"/>
    </source>
</evidence>
<dbReference type="SUPFAM" id="SSF55729">
    <property type="entry name" value="Acyl-CoA N-acyltransferases (Nat)"/>
    <property type="match status" value="1"/>
</dbReference>
<proteinExistence type="predicted"/>
<dbReference type="Pfam" id="PF13527">
    <property type="entry name" value="Acetyltransf_9"/>
    <property type="match status" value="1"/>
</dbReference>
<accession>A0A0C2CUM6</accession>